<sequence>MPDGYKARKDYGVLHMLIAITILCLIIIIIVLAALLVRKDDKDDAHLPENDICQEEYCIKT</sequence>
<reference evidence="2" key="1">
    <citation type="journal article" date="2019" name="bioRxiv">
        <title>The Genome of the Zebra Mussel, Dreissena polymorpha: A Resource for Invasive Species Research.</title>
        <authorList>
            <person name="McCartney M.A."/>
            <person name="Auch B."/>
            <person name="Kono T."/>
            <person name="Mallez S."/>
            <person name="Zhang Y."/>
            <person name="Obille A."/>
            <person name="Becker A."/>
            <person name="Abrahante J.E."/>
            <person name="Garbe J."/>
            <person name="Badalamenti J.P."/>
            <person name="Herman A."/>
            <person name="Mangelson H."/>
            <person name="Liachko I."/>
            <person name="Sullivan S."/>
            <person name="Sone E.D."/>
            <person name="Koren S."/>
            <person name="Silverstein K.A.T."/>
            <person name="Beckman K.B."/>
            <person name="Gohl D.M."/>
        </authorList>
    </citation>
    <scope>NUCLEOTIDE SEQUENCE</scope>
    <source>
        <strain evidence="2">Duluth1</strain>
        <tissue evidence="2">Whole animal</tissue>
    </source>
</reference>
<keyword evidence="3" id="KW-1185">Reference proteome</keyword>
<feature type="non-terminal residue" evidence="2">
    <location>
        <position position="61"/>
    </location>
</feature>
<organism evidence="2 3">
    <name type="scientific">Dreissena polymorpha</name>
    <name type="common">Zebra mussel</name>
    <name type="synonym">Mytilus polymorpha</name>
    <dbReference type="NCBI Taxonomy" id="45954"/>
    <lineage>
        <taxon>Eukaryota</taxon>
        <taxon>Metazoa</taxon>
        <taxon>Spiralia</taxon>
        <taxon>Lophotrochozoa</taxon>
        <taxon>Mollusca</taxon>
        <taxon>Bivalvia</taxon>
        <taxon>Autobranchia</taxon>
        <taxon>Heteroconchia</taxon>
        <taxon>Euheterodonta</taxon>
        <taxon>Imparidentia</taxon>
        <taxon>Neoheterodontei</taxon>
        <taxon>Myida</taxon>
        <taxon>Dreissenoidea</taxon>
        <taxon>Dreissenidae</taxon>
        <taxon>Dreissena</taxon>
    </lineage>
</organism>
<keyword evidence="1" id="KW-1133">Transmembrane helix</keyword>
<keyword evidence="1" id="KW-0472">Membrane</keyword>
<evidence type="ECO:0000313" key="3">
    <source>
        <dbReference type="Proteomes" id="UP000828390"/>
    </source>
</evidence>
<protein>
    <submittedName>
        <fullName evidence="2">Uncharacterized protein</fullName>
    </submittedName>
</protein>
<feature type="transmembrane region" description="Helical" evidence="1">
    <location>
        <begin position="12"/>
        <end position="37"/>
    </location>
</feature>
<name>A0A9D4JSP9_DREPO</name>
<dbReference type="AlphaFoldDB" id="A0A9D4JSP9"/>
<proteinExistence type="predicted"/>
<dbReference type="EMBL" id="JAIWYP010000005">
    <property type="protein sequence ID" value="KAH3821479.1"/>
    <property type="molecule type" value="Genomic_DNA"/>
</dbReference>
<evidence type="ECO:0000313" key="2">
    <source>
        <dbReference type="EMBL" id="KAH3821479.1"/>
    </source>
</evidence>
<evidence type="ECO:0000256" key="1">
    <source>
        <dbReference type="SAM" id="Phobius"/>
    </source>
</evidence>
<dbReference type="Proteomes" id="UP000828390">
    <property type="component" value="Unassembled WGS sequence"/>
</dbReference>
<keyword evidence="1" id="KW-0812">Transmembrane</keyword>
<gene>
    <name evidence="2" type="ORF">DPMN_123243</name>
</gene>
<accession>A0A9D4JSP9</accession>
<reference evidence="2" key="2">
    <citation type="submission" date="2020-11" db="EMBL/GenBank/DDBJ databases">
        <authorList>
            <person name="McCartney M.A."/>
            <person name="Auch B."/>
            <person name="Kono T."/>
            <person name="Mallez S."/>
            <person name="Becker A."/>
            <person name="Gohl D.M."/>
            <person name="Silverstein K.A.T."/>
            <person name="Koren S."/>
            <person name="Bechman K.B."/>
            <person name="Herman A."/>
            <person name="Abrahante J.E."/>
            <person name="Garbe J."/>
        </authorList>
    </citation>
    <scope>NUCLEOTIDE SEQUENCE</scope>
    <source>
        <strain evidence="2">Duluth1</strain>
        <tissue evidence="2">Whole animal</tissue>
    </source>
</reference>
<comment type="caution">
    <text evidence="2">The sequence shown here is derived from an EMBL/GenBank/DDBJ whole genome shotgun (WGS) entry which is preliminary data.</text>
</comment>